<feature type="region of interest" description="Disordered" evidence="2">
    <location>
        <begin position="65"/>
        <end position="91"/>
    </location>
</feature>
<dbReference type="Proteomes" id="UP001202479">
    <property type="component" value="Unassembled WGS sequence"/>
</dbReference>
<gene>
    <name evidence="3" type="ORF">KGF56_001046</name>
</gene>
<feature type="compositionally biased region" description="Acidic residues" evidence="2">
    <location>
        <begin position="73"/>
        <end position="91"/>
    </location>
</feature>
<dbReference type="AlphaFoldDB" id="A0AAI9WZL8"/>
<evidence type="ECO:0000313" key="3">
    <source>
        <dbReference type="EMBL" id="KAI3406204.2"/>
    </source>
</evidence>
<name>A0AAI9WZL8_9ASCO</name>
<protein>
    <submittedName>
        <fullName evidence="3">Uncharacterized protein</fullName>
    </submittedName>
</protein>
<comment type="caution">
    <text evidence="3">The sequence shown here is derived from an EMBL/GenBank/DDBJ whole genome shotgun (WGS) entry which is preliminary data.</text>
</comment>
<dbReference type="GeneID" id="73378663"/>
<dbReference type="RefSeq" id="XP_049181949.1">
    <property type="nucleotide sequence ID" value="XM_049322127.1"/>
</dbReference>
<dbReference type="EMBL" id="JAHUZD010000025">
    <property type="protein sequence ID" value="KAI3406204.2"/>
    <property type="molecule type" value="Genomic_DNA"/>
</dbReference>
<evidence type="ECO:0000256" key="2">
    <source>
        <dbReference type="SAM" id="MobiDB-lite"/>
    </source>
</evidence>
<evidence type="ECO:0000313" key="4">
    <source>
        <dbReference type="Proteomes" id="UP001202479"/>
    </source>
</evidence>
<feature type="coiled-coil region" evidence="1">
    <location>
        <begin position="300"/>
        <end position="327"/>
    </location>
</feature>
<proteinExistence type="predicted"/>
<feature type="region of interest" description="Disordered" evidence="2">
    <location>
        <begin position="357"/>
        <end position="459"/>
    </location>
</feature>
<keyword evidence="1" id="KW-0175">Coiled coil</keyword>
<accession>A0AAI9WZL8</accession>
<sequence length="521" mass="60964">MAVLRSKEKSKYLKFPFSTCNYTHLKEPTSLVKHGINLTIQLGLLDFENFDHSGENIHLKKIKAKKRNGKETDLEEDDLGEDLEEDEDEEDDVLRFDHIPPSPILIPTDLPKSSFRKGSFDRRGSNDNNQEMSLILCRRKIENMIGEYFPPDMINDGKVYVEIKNYIINSIIQNEDDIEQFLSRVVNHRFKNELADVIKSIFVEKFEELKLEELVDFFYSFFNQKYSSHKLKRLENPFLYETYYRIWRLQANNYVYYEEEYFFDYFNNGGKSLTSIEHVFLQNGFLVNYARFVSYFANDASSYCDETDEESEELEELEEEELEEIKTPSSCNISSSLSLESNYFTHLSNNYYLESSSHYPESSSHYPESSSHYPESSSHYPESSSHYPESSSHYPESSSHYPESSSHYPESSSHYPESSSHYPESSSHYLESSSHYPESSSHYPESSSHYLESSSHYPESSSHYLESSSHYLADKSSTLVLDPLMHIPKSLRFNDKIDIIKINRYLPVDHILYKQIIDEIS</sequence>
<evidence type="ECO:0000256" key="1">
    <source>
        <dbReference type="SAM" id="Coils"/>
    </source>
</evidence>
<organism evidence="3 4">
    <name type="scientific">Candida oxycetoniae</name>
    <dbReference type="NCBI Taxonomy" id="497107"/>
    <lineage>
        <taxon>Eukaryota</taxon>
        <taxon>Fungi</taxon>
        <taxon>Dikarya</taxon>
        <taxon>Ascomycota</taxon>
        <taxon>Saccharomycotina</taxon>
        <taxon>Pichiomycetes</taxon>
        <taxon>Debaryomycetaceae</taxon>
        <taxon>Candida/Lodderomyces clade</taxon>
        <taxon>Candida</taxon>
    </lineage>
</organism>
<keyword evidence="4" id="KW-1185">Reference proteome</keyword>
<reference evidence="3" key="1">
    <citation type="journal article" date="2022" name="DNA Res.">
        <title>Genome analysis of five recently described species of the CUG-Ser clade uncovers Candida theae as a new hybrid lineage with pathogenic potential in the Candida parapsilosis species complex.</title>
        <authorList>
            <person name="Mixao V."/>
            <person name="Del Olmo V."/>
            <person name="Hegedusova E."/>
            <person name="Saus E."/>
            <person name="Pryszcz L."/>
            <person name="Cillingova A."/>
            <person name="Nosek J."/>
            <person name="Gabaldon T."/>
        </authorList>
    </citation>
    <scope>NUCLEOTIDE SEQUENCE</scope>
    <source>
        <strain evidence="3">CBS 10844</strain>
    </source>
</reference>